<evidence type="ECO:0000256" key="1">
    <source>
        <dbReference type="ARBA" id="ARBA00006430"/>
    </source>
</evidence>
<dbReference type="Pfam" id="PF03812">
    <property type="entry name" value="KdgT"/>
    <property type="match status" value="1"/>
</dbReference>
<feature type="transmembrane region" description="Helical" evidence="9">
    <location>
        <begin position="100"/>
        <end position="122"/>
    </location>
</feature>
<organism evidence="10 11">
    <name type="scientific">Anaerococcus kampingae</name>
    <dbReference type="NCBI Taxonomy" id="3115614"/>
    <lineage>
        <taxon>Bacteria</taxon>
        <taxon>Bacillati</taxon>
        <taxon>Bacillota</taxon>
        <taxon>Tissierellia</taxon>
        <taxon>Tissierellales</taxon>
        <taxon>Peptoniphilaceae</taxon>
        <taxon>Anaerococcus</taxon>
    </lineage>
</organism>
<evidence type="ECO:0000256" key="9">
    <source>
        <dbReference type="SAM" id="Phobius"/>
    </source>
</evidence>
<keyword evidence="3" id="KW-1003">Cell membrane</keyword>
<feature type="transmembrane region" description="Helical" evidence="9">
    <location>
        <begin position="249"/>
        <end position="269"/>
    </location>
</feature>
<evidence type="ECO:0000256" key="6">
    <source>
        <dbReference type="ARBA" id="ARBA00022847"/>
    </source>
</evidence>
<evidence type="ECO:0000256" key="7">
    <source>
        <dbReference type="ARBA" id="ARBA00022989"/>
    </source>
</evidence>
<dbReference type="InterPro" id="IPR004684">
    <property type="entry name" value="2keto-3dGluconate_permease"/>
</dbReference>
<keyword evidence="11" id="KW-1185">Reference proteome</keyword>
<comment type="similarity">
    <text evidence="1">Belongs to the KdgT transporter family.</text>
</comment>
<evidence type="ECO:0000313" key="11">
    <source>
        <dbReference type="Proteomes" id="UP001637994"/>
    </source>
</evidence>
<sequence>MDFIKKIPAGNMMVPLLFAALIHTSFPDGIGFGEFSQALFSNGSVKVLMALNLMAAGSQIDFSNIGEVIKRAGVISLARISMGLILVFGISKLFGREGVFGLSLLALACGVLNHNNSVFISLNINYGDRIDQALAGFGSLITGPMLAMLVLGMGGLANIPFLAILDSAMPVILGIFIGHFIKGSREIFSTSQKMIIPFLGFSMGSAIDLRNVYRAGFSGLILAFVVIAIVGSFTVFADMKFNKRPGHTGWALATTGANAVAVPAMIAEIDPTWKAFVGLATAQVAASVVVTIILTPIITDFWAKRFKNK</sequence>
<evidence type="ECO:0000256" key="3">
    <source>
        <dbReference type="ARBA" id="ARBA00022475"/>
    </source>
</evidence>
<feature type="transmembrane region" description="Helical" evidence="9">
    <location>
        <begin position="275"/>
        <end position="303"/>
    </location>
</feature>
<feature type="transmembrane region" description="Helical" evidence="9">
    <location>
        <begin position="219"/>
        <end position="237"/>
    </location>
</feature>
<reference evidence="10 11" key="1">
    <citation type="journal article" date="2025" name="Anaerobe">
        <title>Description of Anaerococcus kampingiae sp. nov., Anaerococcus groningensis sp. nov., Anaerococcus martiniensis sp. nov., and Anaerococcus cruorum sp. nov., isolated from human clinical specimens.</title>
        <authorList>
            <person name="Boiten K.E."/>
            <person name="Meijer J."/>
            <person name="van Wezel E.M."/>
            <person name="Veloo A.C.M."/>
        </authorList>
    </citation>
    <scope>NUCLEOTIDE SEQUENCE [LARGE SCALE GENOMIC DNA]</scope>
    <source>
        <strain evidence="10 11">ENR0874</strain>
    </source>
</reference>
<evidence type="ECO:0000256" key="4">
    <source>
        <dbReference type="ARBA" id="ARBA00022597"/>
    </source>
</evidence>
<keyword evidence="4" id="KW-0762">Sugar transport</keyword>
<evidence type="ECO:0000313" key="10">
    <source>
        <dbReference type="EMBL" id="MFO3667921.1"/>
    </source>
</evidence>
<proteinExistence type="inferred from homology"/>
<keyword evidence="8 9" id="KW-0472">Membrane</keyword>
<comment type="caution">
    <text evidence="10">The sequence shown here is derived from an EMBL/GenBank/DDBJ whole genome shotgun (WGS) entry which is preliminary data.</text>
</comment>
<name>A0ABW9MGH8_9FIRM</name>
<evidence type="ECO:0000256" key="2">
    <source>
        <dbReference type="ARBA" id="ARBA00022448"/>
    </source>
</evidence>
<evidence type="ECO:0000256" key="8">
    <source>
        <dbReference type="ARBA" id="ARBA00023136"/>
    </source>
</evidence>
<accession>A0ABW9MGH8</accession>
<protein>
    <submittedName>
        <fullName evidence="10">2-keto-3-deoxygluconate permease</fullName>
    </submittedName>
</protein>
<keyword evidence="6" id="KW-0769">Symport</keyword>
<dbReference type="EMBL" id="JBGMEF010000041">
    <property type="protein sequence ID" value="MFO3667921.1"/>
    <property type="molecule type" value="Genomic_DNA"/>
</dbReference>
<keyword evidence="2" id="KW-0813">Transport</keyword>
<dbReference type="Proteomes" id="UP001637994">
    <property type="component" value="Unassembled WGS sequence"/>
</dbReference>
<dbReference type="RefSeq" id="WP_265237762.1">
    <property type="nucleotide sequence ID" value="NZ_JBGMEF010000041.1"/>
</dbReference>
<keyword evidence="7 9" id="KW-1133">Transmembrane helix</keyword>
<feature type="transmembrane region" description="Helical" evidence="9">
    <location>
        <begin position="159"/>
        <end position="182"/>
    </location>
</feature>
<keyword evidence="5 9" id="KW-0812">Transmembrane</keyword>
<evidence type="ECO:0000256" key="5">
    <source>
        <dbReference type="ARBA" id="ARBA00022692"/>
    </source>
</evidence>
<feature type="transmembrane region" description="Helical" evidence="9">
    <location>
        <begin position="134"/>
        <end position="153"/>
    </location>
</feature>
<gene>
    <name evidence="10" type="ORF">ACCQ42_09075</name>
</gene>